<feature type="transmembrane region" description="Helical" evidence="5">
    <location>
        <begin position="61"/>
        <end position="82"/>
    </location>
</feature>
<feature type="transmembrane region" description="Helical" evidence="5">
    <location>
        <begin position="366"/>
        <end position="387"/>
    </location>
</feature>
<dbReference type="InterPro" id="IPR052952">
    <property type="entry name" value="MFS-Transporter"/>
</dbReference>
<dbReference type="InterPro" id="IPR036259">
    <property type="entry name" value="MFS_trans_sf"/>
</dbReference>
<evidence type="ECO:0000256" key="2">
    <source>
        <dbReference type="ARBA" id="ARBA00022692"/>
    </source>
</evidence>
<dbReference type="PROSITE" id="PS50850">
    <property type="entry name" value="MFS"/>
    <property type="match status" value="1"/>
</dbReference>
<feature type="transmembrane region" description="Helical" evidence="5">
    <location>
        <begin position="271"/>
        <end position="293"/>
    </location>
</feature>
<dbReference type="InterPro" id="IPR020846">
    <property type="entry name" value="MFS_dom"/>
</dbReference>
<dbReference type="SUPFAM" id="SSF103473">
    <property type="entry name" value="MFS general substrate transporter"/>
    <property type="match status" value="1"/>
</dbReference>
<feature type="transmembrane region" description="Helical" evidence="5">
    <location>
        <begin position="210"/>
        <end position="235"/>
    </location>
</feature>
<proteinExistence type="predicted"/>
<comment type="subcellular location">
    <subcellularLocation>
        <location evidence="1">Cell membrane</location>
        <topology evidence="1">Multi-pass membrane protein</topology>
    </subcellularLocation>
</comment>
<evidence type="ECO:0000256" key="5">
    <source>
        <dbReference type="SAM" id="Phobius"/>
    </source>
</evidence>
<feature type="transmembrane region" description="Helical" evidence="5">
    <location>
        <begin position="34"/>
        <end position="54"/>
    </location>
</feature>
<dbReference type="Proteomes" id="UP000598297">
    <property type="component" value="Unassembled WGS sequence"/>
</dbReference>
<name>A0A964XPJ4_9ACTN</name>
<dbReference type="EMBL" id="JAAAHS010000305">
    <property type="protein sequence ID" value="NBE55311.1"/>
    <property type="molecule type" value="Genomic_DNA"/>
</dbReference>
<evidence type="ECO:0000313" key="8">
    <source>
        <dbReference type="Proteomes" id="UP000598297"/>
    </source>
</evidence>
<keyword evidence="3 5" id="KW-1133">Transmembrane helix</keyword>
<feature type="transmembrane region" description="Helical" evidence="5">
    <location>
        <begin position="241"/>
        <end position="259"/>
    </location>
</feature>
<feature type="transmembrane region" description="Helical" evidence="5">
    <location>
        <begin position="338"/>
        <end position="360"/>
    </location>
</feature>
<evidence type="ECO:0000256" key="4">
    <source>
        <dbReference type="ARBA" id="ARBA00023136"/>
    </source>
</evidence>
<reference evidence="7" key="1">
    <citation type="submission" date="2020-01" db="EMBL/GenBank/DDBJ databases">
        <title>Whole-genome analyses of novel actinobacteria.</title>
        <authorList>
            <person name="Sahin N."/>
        </authorList>
    </citation>
    <scope>NUCLEOTIDE SEQUENCE</scope>
    <source>
        <strain evidence="7">YC537</strain>
    </source>
</reference>
<keyword evidence="2 5" id="KW-0812">Transmembrane</keyword>
<comment type="caution">
    <text evidence="7">The sequence shown here is derived from an EMBL/GenBank/DDBJ whole genome shotgun (WGS) entry which is preliminary data.</text>
</comment>
<protein>
    <submittedName>
        <fullName evidence="7">MFS transporter</fullName>
    </submittedName>
</protein>
<keyword evidence="4 5" id="KW-0472">Membrane</keyword>
<dbReference type="GO" id="GO:0022857">
    <property type="term" value="F:transmembrane transporter activity"/>
    <property type="evidence" value="ECO:0007669"/>
    <property type="project" value="InterPro"/>
</dbReference>
<organism evidence="7 8">
    <name type="scientific">Streptomyces boluensis</name>
    <dbReference type="NCBI Taxonomy" id="1775135"/>
    <lineage>
        <taxon>Bacteria</taxon>
        <taxon>Bacillati</taxon>
        <taxon>Actinomycetota</taxon>
        <taxon>Actinomycetes</taxon>
        <taxon>Kitasatosporales</taxon>
        <taxon>Streptomycetaceae</taxon>
        <taxon>Streptomyces</taxon>
    </lineage>
</organism>
<evidence type="ECO:0000259" key="6">
    <source>
        <dbReference type="PROSITE" id="PS50850"/>
    </source>
</evidence>
<feature type="transmembrane region" description="Helical" evidence="5">
    <location>
        <begin position="152"/>
        <end position="173"/>
    </location>
</feature>
<dbReference type="InterPro" id="IPR011701">
    <property type="entry name" value="MFS"/>
</dbReference>
<sequence length="397" mass="39566">MPALLGSTALGFAGVALLLPVAPLWVLHGGADELGAGAVNAVMMLCTVIAQLLVGRTLDRLGWRWTLILGACLLGAPAPAHLLTDDVWAVTALAAVRGLGFGIITVCGAMGVAVLVEPARRGRAVGAYGLAAAAPQFVLIPLAPWLTEQVGYWLVFTLAVVPVLAIPLALRVARALRAHDRPATGPTGTAEAAEAAEAVPRDTAALRRALAGPIAALLAITSAGGAVLTFTPSLVPDQTTVFVALLVFTGTSALSRWAFGGFADRRGAAPAIAPLLFAGAVGLAAIGTGTASGSATTGGVLLIVGMLVVGVAYGGLQNLTLVHAFAAAGERERSSVGTAWNVGFDAGTGLGALAAGAVAAAASYTVAYASLAAVTALVGAGWVGLWWRGGRASAPRT</sequence>
<accession>A0A964XPJ4</accession>
<dbReference type="Gene3D" id="1.20.1250.20">
    <property type="entry name" value="MFS general substrate transporter like domains"/>
    <property type="match status" value="1"/>
</dbReference>
<dbReference type="PANTHER" id="PTHR23527">
    <property type="entry name" value="BLL3282 PROTEIN"/>
    <property type="match status" value="1"/>
</dbReference>
<feature type="transmembrane region" description="Helical" evidence="5">
    <location>
        <begin position="127"/>
        <end position="146"/>
    </location>
</feature>
<dbReference type="AlphaFoldDB" id="A0A964XPJ4"/>
<dbReference type="OrthoDB" id="5189108at2"/>
<evidence type="ECO:0000313" key="7">
    <source>
        <dbReference type="EMBL" id="NBE55311.1"/>
    </source>
</evidence>
<feature type="transmembrane region" description="Helical" evidence="5">
    <location>
        <begin position="299"/>
        <end position="326"/>
    </location>
</feature>
<evidence type="ECO:0000256" key="3">
    <source>
        <dbReference type="ARBA" id="ARBA00022989"/>
    </source>
</evidence>
<feature type="domain" description="Major facilitator superfamily (MFS) profile" evidence="6">
    <location>
        <begin position="1"/>
        <end position="391"/>
    </location>
</feature>
<keyword evidence="8" id="KW-1185">Reference proteome</keyword>
<dbReference type="GO" id="GO:0005886">
    <property type="term" value="C:plasma membrane"/>
    <property type="evidence" value="ECO:0007669"/>
    <property type="project" value="UniProtKB-SubCell"/>
</dbReference>
<evidence type="ECO:0000256" key="1">
    <source>
        <dbReference type="ARBA" id="ARBA00004651"/>
    </source>
</evidence>
<dbReference type="PANTHER" id="PTHR23527:SF1">
    <property type="entry name" value="BLL3282 PROTEIN"/>
    <property type="match status" value="1"/>
</dbReference>
<gene>
    <name evidence="7" type="ORF">GUY60_28565</name>
</gene>
<feature type="transmembrane region" description="Helical" evidence="5">
    <location>
        <begin position="88"/>
        <end position="115"/>
    </location>
</feature>
<dbReference type="Pfam" id="PF07690">
    <property type="entry name" value="MFS_1"/>
    <property type="match status" value="1"/>
</dbReference>